<dbReference type="SUPFAM" id="SSF52402">
    <property type="entry name" value="Adenine nucleotide alpha hydrolases-like"/>
    <property type="match status" value="1"/>
</dbReference>
<dbReference type="PANTHER" id="PTHR43284:SF1">
    <property type="entry name" value="ASPARAGINE SYNTHETASE"/>
    <property type="match status" value="1"/>
</dbReference>
<dbReference type="InterPro" id="IPR006426">
    <property type="entry name" value="Asn_synth_AEB"/>
</dbReference>
<evidence type="ECO:0000259" key="9">
    <source>
        <dbReference type="PROSITE" id="PS51278"/>
    </source>
</evidence>
<dbReference type="EMBL" id="BAAAZP010000170">
    <property type="protein sequence ID" value="GAA3702827.1"/>
    <property type="molecule type" value="Genomic_DNA"/>
</dbReference>
<dbReference type="InterPro" id="IPR001962">
    <property type="entry name" value="Asn_synthase"/>
</dbReference>
<dbReference type="RefSeq" id="WP_344890863.1">
    <property type="nucleotide sequence ID" value="NZ_BAAAZP010000170.1"/>
</dbReference>
<dbReference type="Gene3D" id="3.40.50.620">
    <property type="entry name" value="HUPs"/>
    <property type="match status" value="1"/>
</dbReference>
<accession>A0ABP7DF95</accession>
<dbReference type="InterPro" id="IPR029055">
    <property type="entry name" value="Ntn_hydrolases_N"/>
</dbReference>
<dbReference type="CDD" id="cd00712">
    <property type="entry name" value="AsnB"/>
    <property type="match status" value="1"/>
</dbReference>
<comment type="caution">
    <text evidence="10">The sequence shown here is derived from an EMBL/GenBank/DDBJ whole genome shotgun (WGS) entry which is preliminary data.</text>
</comment>
<dbReference type="Proteomes" id="UP001500902">
    <property type="component" value="Unassembled WGS sequence"/>
</dbReference>
<reference evidence="11" key="1">
    <citation type="journal article" date="2019" name="Int. J. Syst. Evol. Microbiol.">
        <title>The Global Catalogue of Microorganisms (GCM) 10K type strain sequencing project: providing services to taxonomists for standard genome sequencing and annotation.</title>
        <authorList>
            <consortium name="The Broad Institute Genomics Platform"/>
            <consortium name="The Broad Institute Genome Sequencing Center for Infectious Disease"/>
            <person name="Wu L."/>
            <person name="Ma J."/>
        </authorList>
    </citation>
    <scope>NUCLEOTIDE SEQUENCE [LARGE SCALE GENOMIC DNA]</scope>
    <source>
        <strain evidence="11">JCM 16904</strain>
    </source>
</reference>
<evidence type="ECO:0000313" key="10">
    <source>
        <dbReference type="EMBL" id="GAA3702827.1"/>
    </source>
</evidence>
<dbReference type="SUPFAM" id="SSF56235">
    <property type="entry name" value="N-terminal nucleophile aminohydrolases (Ntn hydrolases)"/>
    <property type="match status" value="1"/>
</dbReference>
<dbReference type="InterPro" id="IPR051786">
    <property type="entry name" value="ASN_synthetase/amidase"/>
</dbReference>
<evidence type="ECO:0000313" key="11">
    <source>
        <dbReference type="Proteomes" id="UP001500902"/>
    </source>
</evidence>
<evidence type="ECO:0000256" key="1">
    <source>
        <dbReference type="ARBA" id="ARBA00005187"/>
    </source>
</evidence>
<evidence type="ECO:0000256" key="7">
    <source>
        <dbReference type="ARBA" id="ARBA00022962"/>
    </source>
</evidence>
<keyword evidence="6" id="KW-0028">Amino-acid biosynthesis</keyword>
<keyword evidence="6" id="KW-0061">Asparagine biosynthesis</keyword>
<keyword evidence="7" id="KW-0315">Glutamine amidotransferase</keyword>
<dbReference type="PIRSF" id="PIRSF001589">
    <property type="entry name" value="Asn_synthetase_glu-h"/>
    <property type="match status" value="1"/>
</dbReference>
<keyword evidence="4" id="KW-0547">Nucleotide-binding</keyword>
<dbReference type="Pfam" id="PF00733">
    <property type="entry name" value="Asn_synthase"/>
    <property type="match status" value="1"/>
</dbReference>
<comment type="catalytic activity">
    <reaction evidence="8">
        <text>L-aspartate + L-glutamine + ATP + H2O = L-asparagine + L-glutamate + AMP + diphosphate + H(+)</text>
        <dbReference type="Rhea" id="RHEA:12228"/>
        <dbReference type="ChEBI" id="CHEBI:15377"/>
        <dbReference type="ChEBI" id="CHEBI:15378"/>
        <dbReference type="ChEBI" id="CHEBI:29985"/>
        <dbReference type="ChEBI" id="CHEBI:29991"/>
        <dbReference type="ChEBI" id="CHEBI:30616"/>
        <dbReference type="ChEBI" id="CHEBI:33019"/>
        <dbReference type="ChEBI" id="CHEBI:58048"/>
        <dbReference type="ChEBI" id="CHEBI:58359"/>
        <dbReference type="ChEBI" id="CHEBI:456215"/>
        <dbReference type="EC" id="6.3.5.4"/>
    </reaction>
</comment>
<keyword evidence="11" id="KW-1185">Reference proteome</keyword>
<dbReference type="InterPro" id="IPR033738">
    <property type="entry name" value="AsnB_N"/>
</dbReference>
<evidence type="ECO:0000256" key="2">
    <source>
        <dbReference type="ARBA" id="ARBA00005752"/>
    </source>
</evidence>
<comment type="pathway">
    <text evidence="1">Amino-acid biosynthesis; L-asparagine biosynthesis; L-asparagine from L-aspartate (L-Gln route): step 1/1.</text>
</comment>
<dbReference type="InterPro" id="IPR014729">
    <property type="entry name" value="Rossmann-like_a/b/a_fold"/>
</dbReference>
<evidence type="ECO:0000256" key="3">
    <source>
        <dbReference type="ARBA" id="ARBA00012737"/>
    </source>
</evidence>
<evidence type="ECO:0000256" key="6">
    <source>
        <dbReference type="ARBA" id="ARBA00022888"/>
    </source>
</evidence>
<name>A0ABP7DF95_9ACTN</name>
<dbReference type="Pfam" id="PF13537">
    <property type="entry name" value="GATase_7"/>
    <property type="match status" value="1"/>
</dbReference>
<dbReference type="EC" id="6.3.5.4" evidence="3"/>
<gene>
    <name evidence="10" type="primary">asnB_5</name>
    <name evidence="10" type="ORF">GCM10022224_080790</name>
</gene>
<proteinExistence type="inferred from homology"/>
<sequence length="606" mass="66354">MSGVVGWIDYSRNLALERPLMSVLTGNLAQRGPDGEAVWVSPHAAIGYRELSFGDDGRPFQLEPGPVTVCVVGSPYNLGELRHRLPSAPAPEASASEVVARAYLEWGTEFVPWLDGPFAIVIWDGRTRELVLARDRIGGQPLFHTATPTGVLFASRRETLLEHPEVAPVVDVGGLRQVISHALPTGPIFAGFESVGPAEIVTFDADGRARRERYWSLTTQEHTHDLDATVATIRELLEESIRLNIPEDPAQLVAMLSGGIDSSSVAALAAAELRRRGLGPLRTFTIDYLDSEFQADVMRRTKDEPYARKAASHIGAAHTVVTLRPADILHPLVQQGLLAATEAPARIYDMDAGQHIFLRQAAAQNGKIILTGFGGDNAFLGSNWAIDRGLVESGTFPWLALAQRHGAANGFGTGLLSKEALDVLDFPVYYRDTYATAIANVVHLPGEDAWQRALRRVSYLVMTLFRTDYAMFTAAGLQARSPINGHRLLEYAFNIPADLQAHGGIEKGLLRAAVKDLLPEEIIQRRRSATPVGNNPDYPRQLQVELKEILADTEAPVRPLLDLDLAAARAGDPAILAENRLARADVEMMIQINNWLTRYRVRLALQ</sequence>
<evidence type="ECO:0000256" key="8">
    <source>
        <dbReference type="ARBA" id="ARBA00048741"/>
    </source>
</evidence>
<dbReference type="Gene3D" id="3.60.20.10">
    <property type="entry name" value="Glutamine Phosphoribosylpyrophosphate, subunit 1, domain 1"/>
    <property type="match status" value="1"/>
</dbReference>
<keyword evidence="5" id="KW-0067">ATP-binding</keyword>
<dbReference type="PANTHER" id="PTHR43284">
    <property type="entry name" value="ASPARAGINE SYNTHETASE (GLUTAMINE-HYDROLYZING)"/>
    <property type="match status" value="1"/>
</dbReference>
<protein>
    <recommendedName>
        <fullName evidence="3">asparagine synthase (glutamine-hydrolyzing)</fullName>
        <ecNumber evidence="3">6.3.5.4</ecNumber>
    </recommendedName>
</protein>
<evidence type="ECO:0000256" key="4">
    <source>
        <dbReference type="ARBA" id="ARBA00022741"/>
    </source>
</evidence>
<dbReference type="CDD" id="cd01991">
    <property type="entry name" value="Asn_synthase_B_C"/>
    <property type="match status" value="1"/>
</dbReference>
<dbReference type="PROSITE" id="PS51278">
    <property type="entry name" value="GATASE_TYPE_2"/>
    <property type="match status" value="1"/>
</dbReference>
<dbReference type="InterPro" id="IPR017932">
    <property type="entry name" value="GATase_2_dom"/>
</dbReference>
<organism evidence="10 11">
    <name type="scientific">Nonomuraea antimicrobica</name>
    <dbReference type="NCBI Taxonomy" id="561173"/>
    <lineage>
        <taxon>Bacteria</taxon>
        <taxon>Bacillati</taxon>
        <taxon>Actinomycetota</taxon>
        <taxon>Actinomycetes</taxon>
        <taxon>Streptosporangiales</taxon>
        <taxon>Streptosporangiaceae</taxon>
        <taxon>Nonomuraea</taxon>
    </lineage>
</organism>
<feature type="domain" description="Glutamine amidotransferase type-2" evidence="9">
    <location>
        <begin position="2"/>
        <end position="206"/>
    </location>
</feature>
<evidence type="ECO:0000256" key="5">
    <source>
        <dbReference type="ARBA" id="ARBA00022840"/>
    </source>
</evidence>
<comment type="similarity">
    <text evidence="2">Belongs to the asparagine synthetase family.</text>
</comment>